<evidence type="ECO:0000256" key="1">
    <source>
        <dbReference type="SAM" id="MobiDB-lite"/>
    </source>
</evidence>
<dbReference type="InterPro" id="IPR050561">
    <property type="entry name" value="PTP"/>
</dbReference>
<dbReference type="Gene3D" id="3.90.190.10">
    <property type="entry name" value="Protein tyrosine phosphatase superfamily"/>
    <property type="match status" value="1"/>
</dbReference>
<feature type="transmembrane region" description="Helical" evidence="2">
    <location>
        <begin position="112"/>
        <end position="133"/>
    </location>
</feature>
<evidence type="ECO:0000256" key="2">
    <source>
        <dbReference type="SAM" id="Phobius"/>
    </source>
</evidence>
<dbReference type="PANTHER" id="PTHR23339">
    <property type="entry name" value="TYROSINE SPECIFIC PROTEIN PHOSPHATASE AND DUAL SPECIFICITY PROTEIN PHOSPHATASE"/>
    <property type="match status" value="1"/>
</dbReference>
<dbReference type="InterPro" id="IPR016130">
    <property type="entry name" value="Tyr_Pase_AS"/>
</dbReference>
<dbReference type="AlphaFoldDB" id="A0A2S4JWX0"/>
<protein>
    <recommendedName>
        <fullName evidence="3">Tyrosine specific protein phosphatases domain-containing protein</fullName>
    </recommendedName>
</protein>
<feature type="domain" description="Tyrosine specific protein phosphatases" evidence="3">
    <location>
        <begin position="93"/>
        <end position="160"/>
    </location>
</feature>
<comment type="caution">
    <text evidence="4">The sequence shown here is derived from an EMBL/GenBank/DDBJ whole genome shotgun (WGS) entry which is preliminary data.</text>
</comment>
<evidence type="ECO:0000313" key="5">
    <source>
        <dbReference type="Proteomes" id="UP000237350"/>
    </source>
</evidence>
<dbReference type="InterPro" id="IPR000387">
    <property type="entry name" value="Tyr_Pase_dom"/>
</dbReference>
<evidence type="ECO:0000313" key="4">
    <source>
        <dbReference type="EMBL" id="POR04025.1"/>
    </source>
</evidence>
<reference evidence="5" key="1">
    <citation type="submission" date="2015-12" db="EMBL/GenBank/DDBJ databases">
        <authorList>
            <person name="Lodha T.D."/>
            <person name="Chintalapati S."/>
            <person name="Chintalapati V.R."/>
            <person name="Sravanthi T."/>
        </authorList>
    </citation>
    <scope>NUCLEOTIDE SEQUENCE [LARGE SCALE GENOMIC DNA]</scope>
    <source>
        <strain evidence="5">JC133</strain>
    </source>
</reference>
<keyword evidence="2" id="KW-1133">Transmembrane helix</keyword>
<sequence length="167" mass="18462">MRNWNNKLFMDAMPGRYSPLDRWIAEIAENQIDIVVCLASDGEIRKKSPAYAALREKKQILTDQMRLPVGDRGVVLKELPIQDFAAPAADETDQFWLLATELARRIDEGFRVFIHCAAGIGRTGLLAVAVLMMTGMGRKEALEEISRAGSGPETSEQKSLLEAGSTL</sequence>
<accession>A0A2S4JWX0</accession>
<dbReference type="SUPFAM" id="SSF52799">
    <property type="entry name" value="(Phosphotyrosine protein) phosphatases II"/>
    <property type="match status" value="1"/>
</dbReference>
<dbReference type="InterPro" id="IPR029021">
    <property type="entry name" value="Prot-tyrosine_phosphatase-like"/>
</dbReference>
<dbReference type="PROSITE" id="PS50056">
    <property type="entry name" value="TYR_PHOSPHATASE_2"/>
    <property type="match status" value="1"/>
</dbReference>
<dbReference type="Pfam" id="PF22785">
    <property type="entry name" value="Tc-R-P"/>
    <property type="match status" value="1"/>
</dbReference>
<organism evidence="4 5">
    <name type="scientific">Alkalispirochaeta sphaeroplastigenens</name>
    <dbReference type="NCBI Taxonomy" id="1187066"/>
    <lineage>
        <taxon>Bacteria</taxon>
        <taxon>Pseudomonadati</taxon>
        <taxon>Spirochaetota</taxon>
        <taxon>Spirochaetia</taxon>
        <taxon>Spirochaetales</taxon>
        <taxon>Spirochaetaceae</taxon>
        <taxon>Alkalispirochaeta</taxon>
    </lineage>
</organism>
<name>A0A2S4JWX0_9SPIO</name>
<gene>
    <name evidence="4" type="ORF">AU468_04210</name>
</gene>
<keyword evidence="5" id="KW-1185">Reference proteome</keyword>
<evidence type="ECO:0000259" key="3">
    <source>
        <dbReference type="PROSITE" id="PS50056"/>
    </source>
</evidence>
<feature type="region of interest" description="Disordered" evidence="1">
    <location>
        <begin position="143"/>
        <end position="167"/>
    </location>
</feature>
<keyword evidence="2" id="KW-0812">Transmembrane</keyword>
<dbReference type="Proteomes" id="UP000237350">
    <property type="component" value="Unassembled WGS sequence"/>
</dbReference>
<dbReference type="EMBL" id="LPWH01000050">
    <property type="protein sequence ID" value="POR04025.1"/>
    <property type="molecule type" value="Genomic_DNA"/>
</dbReference>
<proteinExistence type="predicted"/>
<keyword evidence="2" id="KW-0472">Membrane</keyword>
<dbReference type="PROSITE" id="PS00383">
    <property type="entry name" value="TYR_PHOSPHATASE_1"/>
    <property type="match status" value="1"/>
</dbReference>